<dbReference type="EMBL" id="AQQY01000014">
    <property type="protein sequence ID" value="KCV80848.1"/>
    <property type="molecule type" value="Genomic_DNA"/>
</dbReference>
<dbReference type="STRING" id="1461693.ATO10_15050"/>
<keyword evidence="2" id="KW-1185">Reference proteome</keyword>
<organism evidence="1 2">
    <name type="scientific">Actibacterium atlanticum</name>
    <dbReference type="NCBI Taxonomy" id="1461693"/>
    <lineage>
        <taxon>Bacteria</taxon>
        <taxon>Pseudomonadati</taxon>
        <taxon>Pseudomonadota</taxon>
        <taxon>Alphaproteobacteria</taxon>
        <taxon>Rhodobacterales</taxon>
        <taxon>Roseobacteraceae</taxon>
        <taxon>Actibacterium</taxon>
    </lineage>
</organism>
<dbReference type="Proteomes" id="UP000024836">
    <property type="component" value="Unassembled WGS sequence"/>
</dbReference>
<dbReference type="InterPro" id="IPR038058">
    <property type="entry name" value="PhnH-like_sp"/>
</dbReference>
<dbReference type="GO" id="GO:0019634">
    <property type="term" value="P:organic phosphonate metabolic process"/>
    <property type="evidence" value="ECO:0007669"/>
    <property type="project" value="InterPro"/>
</dbReference>
<gene>
    <name evidence="1" type="primary">phnH</name>
    <name evidence="1" type="ORF">ATO10_15050</name>
</gene>
<evidence type="ECO:0000313" key="1">
    <source>
        <dbReference type="EMBL" id="KCV80848.1"/>
    </source>
</evidence>
<reference evidence="1 2" key="1">
    <citation type="submission" date="2013-04" db="EMBL/GenBank/DDBJ databases">
        <title>Shimia sp. 22II-S11-Z10 Genome Sequencing.</title>
        <authorList>
            <person name="Lai Q."/>
            <person name="Li G."/>
            <person name="Shao Z."/>
        </authorList>
    </citation>
    <scope>NUCLEOTIDE SEQUENCE [LARGE SCALE GENOMIC DNA]</scope>
    <source>
        <strain evidence="2">22II-S11-Z10</strain>
    </source>
</reference>
<dbReference type="SUPFAM" id="SSF159709">
    <property type="entry name" value="PhnH-like"/>
    <property type="match status" value="1"/>
</dbReference>
<dbReference type="PATRIC" id="fig|1461693.3.peg.3036"/>
<dbReference type="Pfam" id="PF05845">
    <property type="entry name" value="PhnH"/>
    <property type="match status" value="1"/>
</dbReference>
<evidence type="ECO:0000313" key="2">
    <source>
        <dbReference type="Proteomes" id="UP000024836"/>
    </source>
</evidence>
<dbReference type="AlphaFoldDB" id="A0A058ZGY3"/>
<proteinExistence type="predicted"/>
<dbReference type="InterPro" id="IPR008772">
    <property type="entry name" value="Phosphonate_metab_PhnH"/>
</dbReference>
<protein>
    <submittedName>
        <fullName evidence="1">Carbon-phosphorus lyase complex subunit</fullName>
    </submittedName>
</protein>
<accession>A0A058ZGY3</accession>
<keyword evidence="1" id="KW-0456">Lyase</keyword>
<dbReference type="Gene3D" id="3.40.50.11310">
    <property type="entry name" value="Bacterial phosphonate metabolism protein PhnH"/>
    <property type="match status" value="1"/>
</dbReference>
<sequence>MLTLADTDTPLFLAPSHDVPEIRDWIAFHTGAPIVPAAEAMFALGDWSALQPLDQFAIGTSQYPDRSATLIVEQPLLKNTGAALSGPGIEHQHHLNLPDLQPFQNNAMLFPLGLDFYFTAGTQIAALPRSTQVTPALQESV</sequence>
<dbReference type="NCBIfam" id="TIGR03292">
    <property type="entry name" value="PhnH_redo"/>
    <property type="match status" value="1"/>
</dbReference>
<comment type="caution">
    <text evidence="1">The sequence shown here is derived from an EMBL/GenBank/DDBJ whole genome shotgun (WGS) entry which is preliminary data.</text>
</comment>
<name>A0A058ZGY3_9RHOB</name>
<dbReference type="GO" id="GO:0016829">
    <property type="term" value="F:lyase activity"/>
    <property type="evidence" value="ECO:0007669"/>
    <property type="project" value="UniProtKB-KW"/>
</dbReference>
<dbReference type="eggNOG" id="COG3625">
    <property type="taxonomic scope" value="Bacteria"/>
</dbReference>